<protein>
    <recommendedName>
        <fullName evidence="3">HutD-family protein</fullName>
    </recommendedName>
</protein>
<evidence type="ECO:0000313" key="1">
    <source>
        <dbReference type="EMBL" id="PNE38973.1"/>
    </source>
</evidence>
<reference evidence="2" key="1">
    <citation type="submission" date="2015-09" db="EMBL/GenBank/DDBJ databases">
        <authorList>
            <person name="Graham D.E."/>
            <person name="Mahan K.M."/>
            <person name="Klingeman D.M."/>
            <person name="Fida T."/>
            <person name="Giannone R.J."/>
            <person name="Hettich R.L."/>
            <person name="Parry R.J."/>
            <person name="Spain J.C."/>
        </authorList>
    </citation>
    <scope>NUCLEOTIDE SEQUENCE [LARGE SCALE GENOMIC DNA]</scope>
    <source>
        <strain evidence="2">JCM 4701</strain>
    </source>
</reference>
<dbReference type="EMBL" id="LJSN01000003">
    <property type="protein sequence ID" value="PNE38973.1"/>
    <property type="molecule type" value="Genomic_DNA"/>
</dbReference>
<gene>
    <name evidence="1" type="ORF">AOB60_34180</name>
</gene>
<proteinExistence type="predicted"/>
<dbReference type="InterPro" id="IPR014710">
    <property type="entry name" value="RmlC-like_jellyroll"/>
</dbReference>
<dbReference type="CDD" id="cd20293">
    <property type="entry name" value="cupin_HutD_N"/>
    <property type="match status" value="1"/>
</dbReference>
<accession>A0A2N8PD92</accession>
<dbReference type="Gene3D" id="2.60.120.10">
    <property type="entry name" value="Jelly Rolls"/>
    <property type="match status" value="1"/>
</dbReference>
<comment type="caution">
    <text evidence="1">The sequence shown here is derived from an EMBL/GenBank/DDBJ whole genome shotgun (WGS) entry which is preliminary data.</text>
</comment>
<dbReference type="AlphaFoldDB" id="A0A2N8PD92"/>
<evidence type="ECO:0000313" key="2">
    <source>
        <dbReference type="Proteomes" id="UP000236047"/>
    </source>
</evidence>
<name>A0A2N8PD92_STRNR</name>
<organism evidence="1 2">
    <name type="scientific">Streptomyces noursei</name>
    <name type="common">Streptomyces albulus</name>
    <dbReference type="NCBI Taxonomy" id="1971"/>
    <lineage>
        <taxon>Bacteria</taxon>
        <taxon>Bacillati</taxon>
        <taxon>Actinomycetota</taxon>
        <taxon>Actinomycetes</taxon>
        <taxon>Kitasatosporales</taxon>
        <taxon>Streptomycetaceae</taxon>
        <taxon>Streptomyces</taxon>
    </lineage>
</organism>
<dbReference type="RefSeq" id="WP_102926069.1">
    <property type="nucleotide sequence ID" value="NZ_LJSN01000003.1"/>
</dbReference>
<dbReference type="SUPFAM" id="SSF51182">
    <property type="entry name" value="RmlC-like cupins"/>
    <property type="match status" value="1"/>
</dbReference>
<dbReference type="InterPro" id="IPR010282">
    <property type="entry name" value="Uncharacterised_HutD/Ves"/>
</dbReference>
<evidence type="ECO:0008006" key="3">
    <source>
        <dbReference type="Google" id="ProtNLM"/>
    </source>
</evidence>
<dbReference type="InterPro" id="IPR011051">
    <property type="entry name" value="RmlC_Cupin_sf"/>
</dbReference>
<dbReference type="PANTHER" id="PTHR37943:SF1">
    <property type="entry name" value="PROTEIN VES"/>
    <property type="match status" value="1"/>
</dbReference>
<dbReference type="Pfam" id="PF05962">
    <property type="entry name" value="HutD"/>
    <property type="match status" value="1"/>
</dbReference>
<sequence>MRILRADGRAAVPWRNGGGLTREVAAHPPGAGWDAFAWRVSLAEVTRDGPYSPLPGVRRILTVVDGAGLELTVDGAVHPLPGRYRPFAFPGATATDSHLLDGPVVNLNVMVREGRTAARVTMVRGSRELTGARTAVVVALDGGTRIDAAAAGEPGVRLARYDAAVWEPTGDAAAPAVVRTDGVAAVIELSDVVPDAPSDVNGAAGTGR</sequence>
<dbReference type="Proteomes" id="UP000236047">
    <property type="component" value="Unassembled WGS sequence"/>
</dbReference>
<dbReference type="PANTHER" id="PTHR37943">
    <property type="entry name" value="PROTEIN VES"/>
    <property type="match status" value="1"/>
</dbReference>
<keyword evidence="2" id="KW-1185">Reference proteome</keyword>